<dbReference type="RefSeq" id="XP_069198415.1">
    <property type="nucleotide sequence ID" value="XM_069341908.1"/>
</dbReference>
<evidence type="ECO:0000256" key="8">
    <source>
        <dbReference type="ARBA" id="ARBA00023136"/>
    </source>
</evidence>
<dbReference type="InterPro" id="IPR031463">
    <property type="entry name" value="Mic12"/>
</dbReference>
<keyword evidence="8" id="KW-0472">Membrane</keyword>
<evidence type="ECO:0000256" key="10">
    <source>
        <dbReference type="ARBA" id="ARBA00032985"/>
    </source>
</evidence>
<dbReference type="Proteomes" id="UP001562354">
    <property type="component" value="Unassembled WGS sequence"/>
</dbReference>
<comment type="function">
    <text evidence="1 11">Component of the MICOS complex, a large protein complex of the mitochondrial inner membrane that plays crucial roles in the maintenance of crista junctions, inner membrane architecture, and formation of contact sites to the outer membrane.</text>
</comment>
<keyword evidence="6" id="KW-1133">Transmembrane helix</keyword>
<keyword evidence="11" id="KW-0999">Mitochondrion inner membrane</keyword>
<evidence type="ECO:0000256" key="9">
    <source>
        <dbReference type="ARBA" id="ARBA00032159"/>
    </source>
</evidence>
<dbReference type="GeneID" id="95976275"/>
<comment type="similarity">
    <text evidence="3 11">Belongs to the MICOS complex subunit Mic12 family.</text>
</comment>
<name>A0ABR3P7N8_9PEZI</name>
<proteinExistence type="inferred from homology"/>
<accession>A0ABR3P7N8</accession>
<reference evidence="12 13" key="1">
    <citation type="submission" date="2024-07" db="EMBL/GenBank/DDBJ databases">
        <title>Draft sequence of the Neodothiora populina.</title>
        <authorList>
            <person name="Drown D.D."/>
            <person name="Schuette U.S."/>
            <person name="Buechlein A.B."/>
            <person name="Rusch D.R."/>
            <person name="Winton L.W."/>
            <person name="Adams G.A."/>
        </authorList>
    </citation>
    <scope>NUCLEOTIDE SEQUENCE [LARGE SCALE GENOMIC DNA]</scope>
    <source>
        <strain evidence="12 13">CPC 39397</strain>
    </source>
</reference>
<evidence type="ECO:0000256" key="1">
    <source>
        <dbReference type="ARBA" id="ARBA00002689"/>
    </source>
</evidence>
<keyword evidence="5" id="KW-0812">Transmembrane</keyword>
<comment type="subunit">
    <text evidence="11">Component of the mitochondrial contact site and cristae organizing system (MICOS) complex.</text>
</comment>
<dbReference type="Pfam" id="PF17050">
    <property type="entry name" value="AIM5"/>
    <property type="match status" value="1"/>
</dbReference>
<evidence type="ECO:0000313" key="12">
    <source>
        <dbReference type="EMBL" id="KAL1302139.1"/>
    </source>
</evidence>
<evidence type="ECO:0000256" key="4">
    <source>
        <dbReference type="ARBA" id="ARBA00018170"/>
    </source>
</evidence>
<keyword evidence="13" id="KW-1185">Reference proteome</keyword>
<evidence type="ECO:0000256" key="11">
    <source>
        <dbReference type="RuleBase" id="RU363010"/>
    </source>
</evidence>
<comment type="caution">
    <text evidence="12">The sequence shown here is derived from an EMBL/GenBank/DDBJ whole genome shotgun (WGS) entry which is preliminary data.</text>
</comment>
<protein>
    <recommendedName>
        <fullName evidence="4 11">MICOS complex subunit MIC12</fullName>
    </recommendedName>
    <alternativeName>
        <fullName evidence="10 11">Altered inheritance of mitochondria protein 5, mitochondrial</fullName>
    </alternativeName>
    <alternativeName>
        <fullName evidence="9 11">Found in mitochondrial proteome protein 51</fullName>
    </alternativeName>
</protein>
<evidence type="ECO:0000313" key="13">
    <source>
        <dbReference type="Proteomes" id="UP001562354"/>
    </source>
</evidence>
<keyword evidence="7 11" id="KW-0496">Mitochondrion</keyword>
<gene>
    <name evidence="12" type="ORF">AAFC00_002573</name>
</gene>
<comment type="subcellular location">
    <subcellularLocation>
        <location evidence="2">Membrane</location>
    </subcellularLocation>
    <subcellularLocation>
        <location evidence="11">Mitochondrion inner membrane</location>
        <topology evidence="11">Single-pass membrane protein</topology>
    </subcellularLocation>
</comment>
<evidence type="ECO:0000256" key="6">
    <source>
        <dbReference type="ARBA" id="ARBA00022989"/>
    </source>
</evidence>
<evidence type="ECO:0000256" key="2">
    <source>
        <dbReference type="ARBA" id="ARBA00004370"/>
    </source>
</evidence>
<organism evidence="12 13">
    <name type="scientific">Neodothiora populina</name>
    <dbReference type="NCBI Taxonomy" id="2781224"/>
    <lineage>
        <taxon>Eukaryota</taxon>
        <taxon>Fungi</taxon>
        <taxon>Dikarya</taxon>
        <taxon>Ascomycota</taxon>
        <taxon>Pezizomycotina</taxon>
        <taxon>Dothideomycetes</taxon>
        <taxon>Dothideomycetidae</taxon>
        <taxon>Dothideales</taxon>
        <taxon>Dothioraceae</taxon>
        <taxon>Neodothiora</taxon>
    </lineage>
</organism>
<evidence type="ECO:0000256" key="3">
    <source>
        <dbReference type="ARBA" id="ARBA00009188"/>
    </source>
</evidence>
<evidence type="ECO:0000256" key="7">
    <source>
        <dbReference type="ARBA" id="ARBA00023128"/>
    </source>
</evidence>
<evidence type="ECO:0000256" key="5">
    <source>
        <dbReference type="ARBA" id="ARBA00022692"/>
    </source>
</evidence>
<dbReference type="EMBL" id="JBFMKM010000012">
    <property type="protein sequence ID" value="KAL1302139.1"/>
    <property type="molecule type" value="Genomic_DNA"/>
</dbReference>
<sequence>MGFISGFLGGATLTTAIFYVSLDLHQRNRLHQATLLRQQSALLNNIISPAGPPPLPTARTTTPGLADRIKTRWNAELSAVANKMLNFDIGRATREAEQGVARAWREVGKS</sequence>